<proteinExistence type="predicted"/>
<protein>
    <submittedName>
        <fullName evidence="1">Uncharacterized protein</fullName>
    </submittedName>
</protein>
<dbReference type="EMBL" id="FPBJ01000071">
    <property type="protein sequence ID" value="SFU98075.1"/>
    <property type="molecule type" value="Genomic_DNA"/>
</dbReference>
<sequence>MRPDYIAVQMPDVYQPGDAAWIQTVLAAMKSSTMRAYARDKYAYIYKLRWDEEPVSYRKGNAGAKAANTWLRLFFEKNHKSMQGYTEAPLLAPQAPPKDTAQT</sequence>
<dbReference type="AlphaFoldDB" id="A0A1I7KKW8"/>
<gene>
    <name evidence="1" type="ORF">SAMN05421784_1714</name>
</gene>
<dbReference type="STRING" id="351659.SAMN05421784_1714"/>
<dbReference type="Proteomes" id="UP000242496">
    <property type="component" value="Unassembled WGS sequence"/>
</dbReference>
<evidence type="ECO:0000313" key="2">
    <source>
        <dbReference type="Proteomes" id="UP000242496"/>
    </source>
</evidence>
<evidence type="ECO:0000313" key="1">
    <source>
        <dbReference type="EMBL" id="SFU98075.1"/>
    </source>
</evidence>
<organism evidence="1 2">
    <name type="scientific">Xenorhabdus koppenhoeferi</name>
    <dbReference type="NCBI Taxonomy" id="351659"/>
    <lineage>
        <taxon>Bacteria</taxon>
        <taxon>Pseudomonadati</taxon>
        <taxon>Pseudomonadota</taxon>
        <taxon>Gammaproteobacteria</taxon>
        <taxon>Enterobacterales</taxon>
        <taxon>Morganellaceae</taxon>
        <taxon>Xenorhabdus</taxon>
    </lineage>
</organism>
<reference evidence="2" key="1">
    <citation type="submission" date="2016-10" db="EMBL/GenBank/DDBJ databases">
        <authorList>
            <person name="Varghese N."/>
            <person name="Submissions S."/>
        </authorList>
    </citation>
    <scope>NUCLEOTIDE SEQUENCE [LARGE SCALE GENOMIC DNA]</scope>
    <source>
        <strain evidence="2">DSM 18168</strain>
    </source>
</reference>
<keyword evidence="2" id="KW-1185">Reference proteome</keyword>
<name>A0A1I7KKW8_9GAMM</name>
<dbReference type="RefSeq" id="WP_092554384.1">
    <property type="nucleotide sequence ID" value="NZ_CAWRBG010000018.1"/>
</dbReference>
<accession>A0A1I7KKW8</accession>
<dbReference type="OrthoDB" id="6474082at2"/>